<dbReference type="InterPro" id="IPR007516">
    <property type="entry name" value="Co_F420_Hydgase/DH_bsu_N"/>
</dbReference>
<evidence type="ECO:0000259" key="4">
    <source>
        <dbReference type="PROSITE" id="PS51379"/>
    </source>
</evidence>
<dbReference type="Gene3D" id="3.30.70.20">
    <property type="match status" value="1"/>
</dbReference>
<keyword evidence="6" id="KW-1185">Reference proteome</keyword>
<comment type="caution">
    <text evidence="5">The sequence shown here is derived from an EMBL/GenBank/DDBJ whole genome shotgun (WGS) entry which is preliminary data.</text>
</comment>
<proteinExistence type="predicted"/>
<dbReference type="PANTHER" id="PTHR31332">
    <property type="entry name" value="7-HYDROXYMETHYL CHLOROPHYLL A REDUCTASE, CHLOROPLASTIC"/>
    <property type="match status" value="1"/>
</dbReference>
<accession>A0A367S2T7</accession>
<dbReference type="InterPro" id="IPR017896">
    <property type="entry name" value="4Fe4S_Fe-S-bd"/>
</dbReference>
<feature type="domain" description="4Fe-4S ferredoxin-type" evidence="4">
    <location>
        <begin position="7"/>
        <end position="36"/>
    </location>
</feature>
<dbReference type="SUPFAM" id="SSF54862">
    <property type="entry name" value="4Fe-4S ferredoxins"/>
    <property type="match status" value="1"/>
</dbReference>
<dbReference type="GO" id="GO:0052592">
    <property type="term" value="F:oxidoreductase activity, acting on CH or CH2 groups, with an iron-sulfur protein as acceptor"/>
    <property type="evidence" value="ECO:0007669"/>
    <property type="project" value="TreeGrafter"/>
</dbReference>
<organism evidence="5 6">
    <name type="scientific">Nostoc minutum NIES-26</name>
    <dbReference type="NCBI Taxonomy" id="1844469"/>
    <lineage>
        <taxon>Bacteria</taxon>
        <taxon>Bacillati</taxon>
        <taxon>Cyanobacteriota</taxon>
        <taxon>Cyanophyceae</taxon>
        <taxon>Nostocales</taxon>
        <taxon>Nostocaceae</taxon>
        <taxon>Nostoc</taxon>
    </lineage>
</organism>
<evidence type="ECO:0000256" key="1">
    <source>
        <dbReference type="ARBA" id="ARBA00022723"/>
    </source>
</evidence>
<dbReference type="InterPro" id="IPR045220">
    <property type="entry name" value="FRHB/FDHB/HCAR-like"/>
</dbReference>
<evidence type="ECO:0000256" key="3">
    <source>
        <dbReference type="ARBA" id="ARBA00023014"/>
    </source>
</evidence>
<dbReference type="EMBL" id="LXQD01000002">
    <property type="protein sequence ID" value="RCJ42559.1"/>
    <property type="molecule type" value="Genomic_DNA"/>
</dbReference>
<evidence type="ECO:0000313" key="5">
    <source>
        <dbReference type="EMBL" id="RCJ42559.1"/>
    </source>
</evidence>
<keyword evidence="3" id="KW-0411">Iron-sulfur</keyword>
<keyword evidence="1" id="KW-0479">Metal-binding</keyword>
<dbReference type="AlphaFoldDB" id="A0A367S2T7"/>
<dbReference type="GO" id="GO:0051536">
    <property type="term" value="F:iron-sulfur cluster binding"/>
    <property type="evidence" value="ECO:0007669"/>
    <property type="project" value="UniProtKB-KW"/>
</dbReference>
<dbReference type="PANTHER" id="PTHR31332:SF0">
    <property type="entry name" value="7-HYDROXYMETHYL CHLOROPHYLL A REDUCTASE, CHLOROPLASTIC"/>
    <property type="match status" value="1"/>
</dbReference>
<dbReference type="Proteomes" id="UP000252107">
    <property type="component" value="Unassembled WGS sequence"/>
</dbReference>
<dbReference type="InterPro" id="IPR017900">
    <property type="entry name" value="4Fe4S_Fe_S_CS"/>
</dbReference>
<reference evidence="5" key="1">
    <citation type="submission" date="2016-04" db="EMBL/GenBank/DDBJ databases">
        <authorList>
            <person name="Tabuchi Yagui T.R."/>
        </authorList>
    </citation>
    <scope>NUCLEOTIDE SEQUENCE [LARGE SCALE GENOMIC DNA]</scope>
    <source>
        <strain evidence="5">NIES-26</strain>
    </source>
</reference>
<dbReference type="Pfam" id="PF04422">
    <property type="entry name" value="FrhB_FdhB_N"/>
    <property type="match status" value="1"/>
</dbReference>
<keyword evidence="2" id="KW-0408">Iron</keyword>
<protein>
    <recommendedName>
        <fullName evidence="4">4Fe-4S ferredoxin-type domain-containing protein</fullName>
    </recommendedName>
</protein>
<sequence>MPFQDLNNKVLLPNLCASCGACELACPADIIKMDELYPKFLEKADTVCGTCTDCLNVCPGLDTGVPESEQELFGRQRKVEERWLGIHSSVHAGYSTDIDIFNRSASGGSVTTLLGAAIKCMNLDYVIVAGRDPERPWRAASMVCSDTAEVVKAAQSTYQLFPHLSILKDLFRKNPSLRVGLVGIACHIQALRKLQRMDSFWGKVAREQILFAIEIACSSSTLPEGTETVITDLMKMPLENVEDVRYREGEYPGEFVVRSKNGEKKSISLWEAVRHFKNYKTHRCLSCGDWMSGLADISVCDGDPNIFKASQEEGSQYGKYGTILIRTQTGEKVLNWAKEEGKLKTWTSTLEGANLGLDRKRNRRAHYESIEAQISSSPIPGYQELIEIIPDEQLILGKNT</sequence>
<dbReference type="GO" id="GO:0046872">
    <property type="term" value="F:metal ion binding"/>
    <property type="evidence" value="ECO:0007669"/>
    <property type="project" value="UniProtKB-KW"/>
</dbReference>
<dbReference type="InterPro" id="IPR007525">
    <property type="entry name" value="FrhB_FdhB_C"/>
</dbReference>
<evidence type="ECO:0000313" key="6">
    <source>
        <dbReference type="Proteomes" id="UP000252107"/>
    </source>
</evidence>
<dbReference type="PROSITE" id="PS51379">
    <property type="entry name" value="4FE4S_FER_2"/>
    <property type="match status" value="1"/>
</dbReference>
<dbReference type="PROSITE" id="PS00198">
    <property type="entry name" value="4FE4S_FER_1"/>
    <property type="match status" value="1"/>
</dbReference>
<evidence type="ECO:0000256" key="2">
    <source>
        <dbReference type="ARBA" id="ARBA00023004"/>
    </source>
</evidence>
<gene>
    <name evidence="5" type="ORF">A6770_34415</name>
</gene>
<dbReference type="Pfam" id="PF04432">
    <property type="entry name" value="FrhB_FdhB_C"/>
    <property type="match status" value="1"/>
</dbReference>
<dbReference type="Pfam" id="PF13187">
    <property type="entry name" value="Fer4_9"/>
    <property type="match status" value="1"/>
</dbReference>
<name>A0A367S2T7_9NOSO</name>